<dbReference type="GO" id="GO:0006412">
    <property type="term" value="P:translation"/>
    <property type="evidence" value="ECO:0007669"/>
    <property type="project" value="InterPro"/>
</dbReference>
<reference evidence="5 6" key="1">
    <citation type="journal article" date="2020" name="Mol. Biol. Evol.">
        <title>Distinct Expression and Methylation Patterns for Genes with Different Fates following a Single Whole-Genome Duplication in Flowering Plants.</title>
        <authorList>
            <person name="Shi T."/>
            <person name="Rahmani R.S."/>
            <person name="Gugger P.F."/>
            <person name="Wang M."/>
            <person name="Li H."/>
            <person name="Zhang Y."/>
            <person name="Li Z."/>
            <person name="Wang Q."/>
            <person name="Van de Peer Y."/>
            <person name="Marchal K."/>
            <person name="Chen J."/>
        </authorList>
    </citation>
    <scope>NUCLEOTIDE SEQUENCE [LARGE SCALE GENOMIC DNA]</scope>
    <source>
        <tissue evidence="5">Leaf</tissue>
    </source>
</reference>
<gene>
    <name evidence="5" type="ORF">HUJ06_031184</name>
</gene>
<keyword evidence="2" id="KW-0689">Ribosomal protein</keyword>
<organism evidence="5 6">
    <name type="scientific">Nelumbo nucifera</name>
    <name type="common">Sacred lotus</name>
    <dbReference type="NCBI Taxonomy" id="4432"/>
    <lineage>
        <taxon>Eukaryota</taxon>
        <taxon>Viridiplantae</taxon>
        <taxon>Streptophyta</taxon>
        <taxon>Embryophyta</taxon>
        <taxon>Tracheophyta</taxon>
        <taxon>Spermatophyta</taxon>
        <taxon>Magnoliopsida</taxon>
        <taxon>Proteales</taxon>
        <taxon>Nelumbonaceae</taxon>
        <taxon>Nelumbo</taxon>
    </lineage>
</organism>
<dbReference type="Pfam" id="PF00573">
    <property type="entry name" value="Ribosomal_L4"/>
    <property type="match status" value="1"/>
</dbReference>
<feature type="region of interest" description="Disordered" evidence="4">
    <location>
        <begin position="1"/>
        <end position="32"/>
    </location>
</feature>
<accession>A0A822YFD1</accession>
<evidence type="ECO:0000313" key="5">
    <source>
        <dbReference type="EMBL" id="DAD29716.1"/>
    </source>
</evidence>
<proteinExistence type="inferred from homology"/>
<dbReference type="InterPro" id="IPR045240">
    <property type="entry name" value="Ribosomal_uL4_euk/arch"/>
</dbReference>
<feature type="compositionally biased region" description="Polar residues" evidence="4">
    <location>
        <begin position="1"/>
        <end position="20"/>
    </location>
</feature>
<dbReference type="AlphaFoldDB" id="A0A822YFD1"/>
<evidence type="ECO:0000313" key="6">
    <source>
        <dbReference type="Proteomes" id="UP000607653"/>
    </source>
</evidence>
<evidence type="ECO:0000256" key="2">
    <source>
        <dbReference type="ARBA" id="ARBA00022980"/>
    </source>
</evidence>
<dbReference type="SUPFAM" id="SSF52166">
    <property type="entry name" value="Ribosomal protein L4"/>
    <property type="match status" value="1"/>
</dbReference>
<evidence type="ECO:0000256" key="4">
    <source>
        <dbReference type="SAM" id="MobiDB-lite"/>
    </source>
</evidence>
<dbReference type="PANTHER" id="PTHR19431">
    <property type="entry name" value="60S RIBOSOMAL PROTEIN L4"/>
    <property type="match status" value="1"/>
</dbReference>
<keyword evidence="6" id="KW-1185">Reference proteome</keyword>
<dbReference type="InterPro" id="IPR002136">
    <property type="entry name" value="Ribosomal_uL4"/>
</dbReference>
<name>A0A822YFD1_NELNU</name>
<evidence type="ECO:0000256" key="1">
    <source>
        <dbReference type="ARBA" id="ARBA00010528"/>
    </source>
</evidence>
<dbReference type="GO" id="GO:0003735">
    <property type="term" value="F:structural constituent of ribosome"/>
    <property type="evidence" value="ECO:0007669"/>
    <property type="project" value="InterPro"/>
</dbReference>
<sequence>MPDINRGNSDSSPIHCSLASSFEPETGGSGPRWSSFCHPLCVLPRNRDTVHRLENQSGSEPKTDNRGVEKTSAAIKILKQVGAYPDAVKAKDSHAIRPGKGKMRNRRYISRKGPLIVYGSKGSKIVKAFRNIPSVEFASVEVANGREEEEYFSPPLVPLE</sequence>
<dbReference type="InterPro" id="IPR023574">
    <property type="entry name" value="Ribosomal_uL4_dom_sf"/>
</dbReference>
<dbReference type="EMBL" id="DUZY01000002">
    <property type="protein sequence ID" value="DAD29716.1"/>
    <property type="molecule type" value="Genomic_DNA"/>
</dbReference>
<keyword evidence="3" id="KW-0687">Ribonucleoprotein</keyword>
<dbReference type="GO" id="GO:1990904">
    <property type="term" value="C:ribonucleoprotein complex"/>
    <property type="evidence" value="ECO:0007669"/>
    <property type="project" value="UniProtKB-KW"/>
</dbReference>
<dbReference type="Proteomes" id="UP000607653">
    <property type="component" value="Unassembled WGS sequence"/>
</dbReference>
<protein>
    <submittedName>
        <fullName evidence="5">Uncharacterized protein</fullName>
    </submittedName>
</protein>
<evidence type="ECO:0000256" key="3">
    <source>
        <dbReference type="ARBA" id="ARBA00023274"/>
    </source>
</evidence>
<comment type="caution">
    <text evidence="5">The sequence shown here is derived from an EMBL/GenBank/DDBJ whole genome shotgun (WGS) entry which is preliminary data.</text>
</comment>
<dbReference type="Gene3D" id="3.40.1370.10">
    <property type="match status" value="1"/>
</dbReference>
<comment type="similarity">
    <text evidence="1">Belongs to the universal ribosomal protein uL4 family.</text>
</comment>
<dbReference type="GO" id="GO:0005840">
    <property type="term" value="C:ribosome"/>
    <property type="evidence" value="ECO:0007669"/>
    <property type="project" value="UniProtKB-KW"/>
</dbReference>